<feature type="domain" description="HTH tetR-type" evidence="3">
    <location>
        <begin position="1"/>
        <end position="61"/>
    </location>
</feature>
<sequence>MDIEQRIISAAEFSFDHNGFTASGMDKLTAAANVSSRTLYKRLGNKNNLMAAVLAHRRQRFFSALDGASIDEIFAQLASWSESEGARGCLFLRALSDAGTSIDEVAAEVTVYRKELHLLITRLVRSETGDGNAVEAMLVLFEGAVAAASYRGVGAIHVARTAAAVLLNESSER</sequence>
<evidence type="ECO:0000256" key="2">
    <source>
        <dbReference type="PROSITE-ProRule" id="PRU00335"/>
    </source>
</evidence>
<dbReference type="OrthoDB" id="9787680at2"/>
<keyword evidence="1 2" id="KW-0238">DNA-binding</keyword>
<dbReference type="Pfam" id="PF00440">
    <property type="entry name" value="TetR_N"/>
    <property type="match status" value="1"/>
</dbReference>
<dbReference type="InterPro" id="IPR009057">
    <property type="entry name" value="Homeodomain-like_sf"/>
</dbReference>
<evidence type="ECO:0000256" key="1">
    <source>
        <dbReference type="ARBA" id="ARBA00023125"/>
    </source>
</evidence>
<dbReference type="PROSITE" id="PS50977">
    <property type="entry name" value="HTH_TETR_2"/>
    <property type="match status" value="1"/>
</dbReference>
<proteinExistence type="predicted"/>
<dbReference type="SUPFAM" id="SSF46689">
    <property type="entry name" value="Homeodomain-like"/>
    <property type="match status" value="1"/>
</dbReference>
<reference evidence="4 5" key="1">
    <citation type="submission" date="2019-06" db="EMBL/GenBank/DDBJ databases">
        <title>Whole genome sequence for Rhodospirillaceae sp. R148.</title>
        <authorList>
            <person name="Wang G."/>
        </authorList>
    </citation>
    <scope>NUCLEOTIDE SEQUENCE [LARGE SCALE GENOMIC DNA]</scope>
    <source>
        <strain evidence="4 5">R148</strain>
    </source>
</reference>
<protein>
    <submittedName>
        <fullName evidence="4">TetR/AcrR family transcriptional regulator</fullName>
    </submittedName>
</protein>
<dbReference type="Proteomes" id="UP000315252">
    <property type="component" value="Unassembled WGS sequence"/>
</dbReference>
<comment type="caution">
    <text evidence="4">The sequence shown here is derived from an EMBL/GenBank/DDBJ whole genome shotgun (WGS) entry which is preliminary data.</text>
</comment>
<gene>
    <name evidence="4" type="ORF">FKG95_04405</name>
</gene>
<organism evidence="4 5">
    <name type="scientific">Denitrobaculum tricleocarpae</name>
    <dbReference type="NCBI Taxonomy" id="2591009"/>
    <lineage>
        <taxon>Bacteria</taxon>
        <taxon>Pseudomonadati</taxon>
        <taxon>Pseudomonadota</taxon>
        <taxon>Alphaproteobacteria</taxon>
        <taxon>Rhodospirillales</taxon>
        <taxon>Rhodospirillaceae</taxon>
        <taxon>Denitrobaculum</taxon>
    </lineage>
</organism>
<feature type="DNA-binding region" description="H-T-H motif" evidence="2">
    <location>
        <begin position="24"/>
        <end position="43"/>
    </location>
</feature>
<dbReference type="EMBL" id="VHSH01000001">
    <property type="protein sequence ID" value="TQV83827.1"/>
    <property type="molecule type" value="Genomic_DNA"/>
</dbReference>
<evidence type="ECO:0000313" key="4">
    <source>
        <dbReference type="EMBL" id="TQV83827.1"/>
    </source>
</evidence>
<evidence type="ECO:0000313" key="5">
    <source>
        <dbReference type="Proteomes" id="UP000315252"/>
    </source>
</evidence>
<dbReference type="AlphaFoldDB" id="A0A545U2W7"/>
<dbReference type="GO" id="GO:0003677">
    <property type="term" value="F:DNA binding"/>
    <property type="evidence" value="ECO:0007669"/>
    <property type="project" value="UniProtKB-UniRule"/>
</dbReference>
<keyword evidence="5" id="KW-1185">Reference proteome</keyword>
<name>A0A545U2W7_9PROT</name>
<accession>A0A545U2W7</accession>
<dbReference type="Gene3D" id="1.10.357.10">
    <property type="entry name" value="Tetracycline Repressor, domain 2"/>
    <property type="match status" value="1"/>
</dbReference>
<evidence type="ECO:0000259" key="3">
    <source>
        <dbReference type="PROSITE" id="PS50977"/>
    </source>
</evidence>
<dbReference type="InterPro" id="IPR001647">
    <property type="entry name" value="HTH_TetR"/>
</dbReference>